<evidence type="ECO:0000256" key="8">
    <source>
        <dbReference type="ARBA" id="ARBA00023136"/>
    </source>
</evidence>
<keyword evidence="3" id="KW-0410">Iron transport</keyword>
<organism evidence="10">
    <name type="scientific">marine sediment metagenome</name>
    <dbReference type="NCBI Taxonomy" id="412755"/>
    <lineage>
        <taxon>unclassified sequences</taxon>
        <taxon>metagenomes</taxon>
        <taxon>ecological metagenomes</taxon>
    </lineage>
</organism>
<sequence>MSLRLDGIKKRYPDFKIDVSFNANDGEILTLLGPSGCGKTTTLHIIAGFIEPDEGRIFLNDNDVTYLPPHMRNVGLVFQDYALFPHMNVFSNIAFGLRMHGWSKKDMEKRVKNLLHLIRLLKYENRIVTELSGGEQQRIALARALAPNPDILLLDEPLSALDALLRKELRSEIKRIQRELKITTVYVTHDQEEALALSDKIV</sequence>
<evidence type="ECO:0000256" key="4">
    <source>
        <dbReference type="ARBA" id="ARBA00022741"/>
    </source>
</evidence>
<keyword evidence="2" id="KW-1003">Cell membrane</keyword>
<dbReference type="InterPro" id="IPR027417">
    <property type="entry name" value="P-loop_NTPase"/>
</dbReference>
<dbReference type="SMART" id="SM00382">
    <property type="entry name" value="AAA"/>
    <property type="match status" value="1"/>
</dbReference>
<feature type="domain" description="ABC transporter" evidence="9">
    <location>
        <begin position="3"/>
        <end position="202"/>
    </location>
</feature>
<dbReference type="PROSITE" id="PS00211">
    <property type="entry name" value="ABC_TRANSPORTER_1"/>
    <property type="match status" value="1"/>
</dbReference>
<keyword evidence="5" id="KW-0067">ATP-binding</keyword>
<dbReference type="InterPro" id="IPR003593">
    <property type="entry name" value="AAA+_ATPase"/>
</dbReference>
<dbReference type="Pfam" id="PF00005">
    <property type="entry name" value="ABC_tran"/>
    <property type="match status" value="1"/>
</dbReference>
<name>X1JV79_9ZZZZ</name>
<proteinExistence type="predicted"/>
<dbReference type="PANTHER" id="PTHR42781:SF4">
    <property type="entry name" value="SPERMIDINE_PUTRESCINE IMPORT ATP-BINDING PROTEIN POTA"/>
    <property type="match status" value="1"/>
</dbReference>
<dbReference type="GO" id="GO:0005524">
    <property type="term" value="F:ATP binding"/>
    <property type="evidence" value="ECO:0007669"/>
    <property type="project" value="UniProtKB-KW"/>
</dbReference>
<evidence type="ECO:0000256" key="5">
    <source>
        <dbReference type="ARBA" id="ARBA00022840"/>
    </source>
</evidence>
<dbReference type="EMBL" id="BARU01037176">
    <property type="protein sequence ID" value="GAH85320.1"/>
    <property type="molecule type" value="Genomic_DNA"/>
</dbReference>
<keyword evidence="1" id="KW-0813">Transport</keyword>
<evidence type="ECO:0000313" key="10">
    <source>
        <dbReference type="EMBL" id="GAH85320.1"/>
    </source>
</evidence>
<keyword evidence="7" id="KW-0406">Ion transport</keyword>
<dbReference type="GO" id="GO:0016887">
    <property type="term" value="F:ATP hydrolysis activity"/>
    <property type="evidence" value="ECO:0007669"/>
    <property type="project" value="InterPro"/>
</dbReference>
<dbReference type="PANTHER" id="PTHR42781">
    <property type="entry name" value="SPERMIDINE/PUTRESCINE IMPORT ATP-BINDING PROTEIN POTA"/>
    <property type="match status" value="1"/>
</dbReference>
<feature type="non-terminal residue" evidence="10">
    <location>
        <position position="202"/>
    </location>
</feature>
<dbReference type="GO" id="GO:0016020">
    <property type="term" value="C:membrane"/>
    <property type="evidence" value="ECO:0007669"/>
    <property type="project" value="InterPro"/>
</dbReference>
<evidence type="ECO:0000256" key="7">
    <source>
        <dbReference type="ARBA" id="ARBA00023065"/>
    </source>
</evidence>
<dbReference type="FunFam" id="3.40.50.300:FF:000425">
    <property type="entry name" value="Probable ABC transporter, ATP-binding subunit"/>
    <property type="match status" value="1"/>
</dbReference>
<keyword evidence="8" id="KW-0472">Membrane</keyword>
<keyword evidence="6" id="KW-0408">Iron</keyword>
<evidence type="ECO:0000256" key="2">
    <source>
        <dbReference type="ARBA" id="ARBA00022475"/>
    </source>
</evidence>
<dbReference type="AlphaFoldDB" id="X1JV79"/>
<evidence type="ECO:0000256" key="1">
    <source>
        <dbReference type="ARBA" id="ARBA00022448"/>
    </source>
</evidence>
<reference evidence="10" key="1">
    <citation type="journal article" date="2014" name="Front. Microbiol.">
        <title>High frequency of phylogenetically diverse reductive dehalogenase-homologous genes in deep subseafloor sedimentary metagenomes.</title>
        <authorList>
            <person name="Kawai M."/>
            <person name="Futagami T."/>
            <person name="Toyoda A."/>
            <person name="Takaki Y."/>
            <person name="Nishi S."/>
            <person name="Hori S."/>
            <person name="Arai W."/>
            <person name="Tsubouchi T."/>
            <person name="Morono Y."/>
            <person name="Uchiyama I."/>
            <person name="Ito T."/>
            <person name="Fujiyama A."/>
            <person name="Inagaki F."/>
            <person name="Takami H."/>
        </authorList>
    </citation>
    <scope>NUCLEOTIDE SEQUENCE</scope>
    <source>
        <strain evidence="10">Expedition CK06-06</strain>
    </source>
</reference>
<dbReference type="GO" id="GO:0015408">
    <property type="term" value="F:ABC-type ferric iron transporter activity"/>
    <property type="evidence" value="ECO:0007669"/>
    <property type="project" value="InterPro"/>
</dbReference>
<comment type="caution">
    <text evidence="10">The sequence shown here is derived from an EMBL/GenBank/DDBJ whole genome shotgun (WGS) entry which is preliminary data.</text>
</comment>
<protein>
    <recommendedName>
        <fullName evidence="9">ABC transporter domain-containing protein</fullName>
    </recommendedName>
</protein>
<evidence type="ECO:0000256" key="3">
    <source>
        <dbReference type="ARBA" id="ARBA00022496"/>
    </source>
</evidence>
<evidence type="ECO:0000256" key="6">
    <source>
        <dbReference type="ARBA" id="ARBA00023004"/>
    </source>
</evidence>
<dbReference type="InterPro" id="IPR015853">
    <property type="entry name" value="ABC_transpr_FbpC"/>
</dbReference>
<keyword evidence="4" id="KW-0547">Nucleotide-binding</keyword>
<gene>
    <name evidence="10" type="ORF">S03H2_57964</name>
</gene>
<dbReference type="InterPro" id="IPR017871">
    <property type="entry name" value="ABC_transporter-like_CS"/>
</dbReference>
<dbReference type="Gene3D" id="3.40.50.300">
    <property type="entry name" value="P-loop containing nucleotide triphosphate hydrolases"/>
    <property type="match status" value="1"/>
</dbReference>
<accession>X1JV79</accession>
<dbReference type="InterPro" id="IPR050093">
    <property type="entry name" value="ABC_SmlMolc_Importer"/>
</dbReference>
<dbReference type="CDD" id="cd03259">
    <property type="entry name" value="ABC_Carb_Solutes_like"/>
    <property type="match status" value="1"/>
</dbReference>
<dbReference type="InterPro" id="IPR003439">
    <property type="entry name" value="ABC_transporter-like_ATP-bd"/>
</dbReference>
<dbReference type="PROSITE" id="PS50893">
    <property type="entry name" value="ABC_TRANSPORTER_2"/>
    <property type="match status" value="1"/>
</dbReference>
<evidence type="ECO:0000259" key="9">
    <source>
        <dbReference type="PROSITE" id="PS50893"/>
    </source>
</evidence>
<dbReference type="SUPFAM" id="SSF52540">
    <property type="entry name" value="P-loop containing nucleoside triphosphate hydrolases"/>
    <property type="match status" value="1"/>
</dbReference>